<dbReference type="Proteomes" id="UP000253141">
    <property type="component" value="Unassembled WGS sequence"/>
</dbReference>
<dbReference type="OrthoDB" id="956844at2"/>
<name>A0A369I870_9BACT</name>
<evidence type="ECO:0000313" key="2">
    <source>
        <dbReference type="EMBL" id="RDB05252.1"/>
    </source>
</evidence>
<keyword evidence="3" id="KW-1185">Reference proteome</keyword>
<gene>
    <name evidence="2" type="ORF">DVG78_13695</name>
</gene>
<sequence>MKLVTFEDDRLLDELNFQFLFVERSVSALQAAYAHEKAAHSELKSRFEVLQKRYDKQNEELKFERQEIKILKTENKQLREKELSLKEKLNNFKQLSIIVKNPKNVDAITELNTKLDEYIRYVEETITLLHTL</sequence>
<keyword evidence="1" id="KW-0175">Coiled coil</keyword>
<dbReference type="Gene3D" id="1.10.287.1490">
    <property type="match status" value="1"/>
</dbReference>
<accession>A0A369I870</accession>
<evidence type="ECO:0000256" key="1">
    <source>
        <dbReference type="SAM" id="Coils"/>
    </source>
</evidence>
<dbReference type="RefSeq" id="WP_114461639.1">
    <property type="nucleotide sequence ID" value="NZ_QPIW01000010.1"/>
</dbReference>
<evidence type="ECO:0000313" key="3">
    <source>
        <dbReference type="Proteomes" id="UP000253141"/>
    </source>
</evidence>
<organism evidence="2 3">
    <name type="scientific">Runella aurantiaca</name>
    <dbReference type="NCBI Taxonomy" id="2282308"/>
    <lineage>
        <taxon>Bacteria</taxon>
        <taxon>Pseudomonadati</taxon>
        <taxon>Bacteroidota</taxon>
        <taxon>Cytophagia</taxon>
        <taxon>Cytophagales</taxon>
        <taxon>Spirosomataceae</taxon>
        <taxon>Runella</taxon>
    </lineage>
</organism>
<dbReference type="AlphaFoldDB" id="A0A369I870"/>
<feature type="coiled-coil region" evidence="1">
    <location>
        <begin position="40"/>
        <end position="95"/>
    </location>
</feature>
<proteinExistence type="predicted"/>
<reference evidence="2 3" key="1">
    <citation type="submission" date="2018-07" db="EMBL/GenBank/DDBJ databases">
        <title>Genome analysis of Runella aurantiaca.</title>
        <authorList>
            <person name="Yang X."/>
        </authorList>
    </citation>
    <scope>NUCLEOTIDE SEQUENCE [LARGE SCALE GENOMIC DNA]</scope>
    <source>
        <strain evidence="2 3">YX9</strain>
    </source>
</reference>
<protein>
    <submittedName>
        <fullName evidence="2">Uncharacterized protein</fullName>
    </submittedName>
</protein>
<dbReference type="EMBL" id="QPIW01000010">
    <property type="protein sequence ID" value="RDB05252.1"/>
    <property type="molecule type" value="Genomic_DNA"/>
</dbReference>
<comment type="caution">
    <text evidence="2">The sequence shown here is derived from an EMBL/GenBank/DDBJ whole genome shotgun (WGS) entry which is preliminary data.</text>
</comment>